<organism evidence="2 3">
    <name type="scientific">Corynebacterium epidermidicanis</name>
    <dbReference type="NCBI Taxonomy" id="1050174"/>
    <lineage>
        <taxon>Bacteria</taxon>
        <taxon>Bacillati</taxon>
        <taxon>Actinomycetota</taxon>
        <taxon>Actinomycetes</taxon>
        <taxon>Mycobacteriales</taxon>
        <taxon>Corynebacteriaceae</taxon>
        <taxon>Corynebacterium</taxon>
    </lineage>
</organism>
<proteinExistence type="predicted"/>
<dbReference type="STRING" id="1050174.CEPID_02255"/>
<evidence type="ECO:0000313" key="2">
    <source>
        <dbReference type="EMBL" id="AKK02332.1"/>
    </source>
</evidence>
<dbReference type="Proteomes" id="UP000035368">
    <property type="component" value="Chromosome"/>
</dbReference>
<evidence type="ECO:0000313" key="3">
    <source>
        <dbReference type="Proteomes" id="UP000035368"/>
    </source>
</evidence>
<keyword evidence="3" id="KW-1185">Reference proteome</keyword>
<feature type="region of interest" description="Disordered" evidence="1">
    <location>
        <begin position="1"/>
        <end position="41"/>
    </location>
</feature>
<reference evidence="2 3" key="1">
    <citation type="submission" date="2015-05" db="EMBL/GenBank/DDBJ databases">
        <title>Complete genome sequence of Corynebacterium epidermidicanis DSM 45586, isolated from the skin of a dog suffering from pruritus.</title>
        <authorList>
            <person name="Ruckert C."/>
            <person name="Albersmeier A."/>
            <person name="Winkler A."/>
            <person name="Tauch A."/>
        </authorList>
    </citation>
    <scope>NUCLEOTIDE SEQUENCE [LARGE SCALE GENOMIC DNA]</scope>
    <source>
        <strain evidence="2 3">DSM 45586</strain>
    </source>
</reference>
<gene>
    <name evidence="2" type="ORF">CEPID_02255</name>
</gene>
<feature type="compositionally biased region" description="Polar residues" evidence="1">
    <location>
        <begin position="28"/>
        <end position="41"/>
    </location>
</feature>
<dbReference type="KEGG" id="cei:CEPID_02255"/>
<sequence length="76" mass="8194">MTRAGADYQKRPESSSRSAQTAEPAKISNVTTHPKRGNVTTVGYRSGYRTLMLCVAPVIDAVAQLEAKTLNGDLRS</sequence>
<accession>A0A0G3GU02</accession>
<dbReference type="AlphaFoldDB" id="A0A0G3GU02"/>
<evidence type="ECO:0000256" key="1">
    <source>
        <dbReference type="SAM" id="MobiDB-lite"/>
    </source>
</evidence>
<protein>
    <submittedName>
        <fullName evidence="2">Uncharacterized protein</fullName>
    </submittedName>
</protein>
<name>A0A0G3GU02_9CORY</name>
<dbReference type="EMBL" id="CP011541">
    <property type="protein sequence ID" value="AKK02332.1"/>
    <property type="molecule type" value="Genomic_DNA"/>
</dbReference>